<dbReference type="Pfam" id="PF00982">
    <property type="entry name" value="Glyco_transf_20"/>
    <property type="match status" value="1"/>
</dbReference>
<dbReference type="SUPFAM" id="SSF53756">
    <property type="entry name" value="UDP-Glycosyltransferase/glycogen phosphorylase"/>
    <property type="match status" value="1"/>
</dbReference>
<dbReference type="GO" id="GO:0030234">
    <property type="term" value="F:enzyme regulator activity"/>
    <property type="evidence" value="ECO:0007669"/>
    <property type="project" value="EnsemblFungi"/>
</dbReference>
<dbReference type="GO" id="GO:0003825">
    <property type="term" value="F:alpha,alpha-trehalose-phosphate synthase (UDP-forming) activity"/>
    <property type="evidence" value="ECO:0007669"/>
    <property type="project" value="EnsemblFungi"/>
</dbReference>
<dbReference type="Gene3D" id="3.40.50.2000">
    <property type="entry name" value="Glycogen Phosphorylase B"/>
    <property type="match status" value="2"/>
</dbReference>
<dbReference type="GO" id="GO:0042802">
    <property type="term" value="F:identical protein binding"/>
    <property type="evidence" value="ECO:0007669"/>
    <property type="project" value="EnsemblFungi"/>
</dbReference>
<dbReference type="Proteomes" id="UP000006310">
    <property type="component" value="Chromosome 10"/>
</dbReference>
<dbReference type="GO" id="GO:0004805">
    <property type="term" value="F:trehalose-phosphatase activity"/>
    <property type="evidence" value="ECO:0007669"/>
    <property type="project" value="EnsemblFungi"/>
</dbReference>
<sequence length="1044" mass="117491">MTIIVASLFLPYQPQFEVDDDELLQTLDDSVVDIDPEQLTRLRSASPALNQDIRNKSQDSLLENYTLPRIKSATAIDQLMSSDEFMKNLTANASNANTPKHRKPFYRIGGASAAPGAGAGSQQQPLQQPVPGNAAKNSSVENFFSAYNSNSATSLMDLPQGGNPHAPLGIAAPVAAPPGDSTASLLKNVNRSLLKHSILNKHSMSSGNVPTLKDGRPPTIVTPRSRAAQQPQQRRPPSQPAQTQPQKKVGDEETPTGDLHYNVPKFGGFSKKNLDLKLKIKSANPQAASQELFKKIPWKIVDTIKGNGSLKNAINQALDEETIKESVQWVGTMGLPTDEIPEEVLTEIQHTLTDQYGCHAILPDDFVFDGGYHNFCKQIMWPTFHYQIPDNPNMKAFDTHSWGQYVKLNEMVAQQILAQYKVGDTVWIHDYHLMLVPRMVRRELPDARIGFFLHVSFPSSEVFRCLAERETILDGILGANFVAFQTQEYLRHFLQTCNRILMADVTVPDREIEYNGQITCVKSIPIGIDPFSLQLQVIKDERVANWRQLIRERWGGVKLIVCRDQLDRIRGLIKKLLSFEQFLKDNPDYFGKVTLLQICIGKENDMDLKRQIMLIIDRINSLAPLHIGASPPVVFLHQDLDFEQYLALNCEAEMFWVNSLREGMNLTCHEFIVSTIEKNAPLMISEFTGSASLLRQGAVLINPWDIKDVSLKIKVCLEASPVKKKYRWKKMMKSIISNDSESWIKLNFQNIYSTWEYTQERTTVAKFSYENLLRDYNKTSKQFFLFKVSQPPTSHMIKVLGDLASKNIVYVINSFSKSIMEILYNRVPNLGLIAENGAYVKVDGQKWHNMVDQIDWKNEAVKIFDDKVERLPGSYYKISESMIRFHTENAEDQDRVASVVGDAIAHINTVFSESDIHAYVHNNVVYVQQMGLSLTAIKFLFRYYNSATVPAATDDDVAAGSAPVQTAEEVEEGKSQTPIDFACITGSTSPIIEPVFNFVKEEMEQEHLQCGHTVVYGNVTSTNALEHVNGLNGLFNILQKLSKV</sequence>
<dbReference type="KEGG" id="kng:KNAG_0J00420"/>
<dbReference type="InterPro" id="IPR003337">
    <property type="entry name" value="Trehalose_PPase"/>
</dbReference>
<reference evidence="3 4" key="1">
    <citation type="journal article" date="2011" name="Proc. Natl. Acad. Sci. U.S.A.">
        <title>Evolutionary erosion of yeast sex chromosomes by mating-type switching accidents.</title>
        <authorList>
            <person name="Gordon J.L."/>
            <person name="Armisen D."/>
            <person name="Proux-Wera E."/>
            <person name="Oheigeartaigh S.S."/>
            <person name="Byrne K.P."/>
            <person name="Wolfe K.H."/>
        </authorList>
    </citation>
    <scope>NUCLEOTIDE SEQUENCE [LARGE SCALE GENOMIC DNA]</scope>
    <source>
        <strain evidence="4">ATCC MYA-139 / BCRC 22969 / CBS 8797 / CCRC 22969 / KCTC 17520 / NBRC 10181 / NCYC 3082</strain>
    </source>
</reference>
<dbReference type="GO" id="GO:0005992">
    <property type="term" value="P:trehalose biosynthetic process"/>
    <property type="evidence" value="ECO:0007669"/>
    <property type="project" value="EnsemblFungi"/>
</dbReference>
<dbReference type="GO" id="GO:0005946">
    <property type="term" value="C:alpha,alpha-trehalose-phosphate synthase complex (UDP-forming)"/>
    <property type="evidence" value="ECO:0007669"/>
    <property type="project" value="EnsemblFungi"/>
</dbReference>
<reference evidence="4" key="2">
    <citation type="submission" date="2012-08" db="EMBL/GenBank/DDBJ databases">
        <title>Genome sequence of Kazachstania naganishii.</title>
        <authorList>
            <person name="Gordon J.L."/>
            <person name="Armisen D."/>
            <person name="Proux-Wera E."/>
            <person name="OhEigeartaigh S.S."/>
            <person name="Byrne K.P."/>
            <person name="Wolfe K.H."/>
        </authorList>
    </citation>
    <scope>NUCLEOTIDE SEQUENCE [LARGE SCALE GENOMIC DNA]</scope>
    <source>
        <strain evidence="4">ATCC MYA-139 / BCRC 22969 / CBS 8797 / CCRC 22969 / KCTC 17520 / NBRC 10181 / NCYC 3082</strain>
    </source>
</reference>
<dbReference type="Pfam" id="PF02358">
    <property type="entry name" value="Trehalose_PPase"/>
    <property type="match status" value="1"/>
</dbReference>
<evidence type="ECO:0000313" key="3">
    <source>
        <dbReference type="EMBL" id="CCK72125.1"/>
    </source>
</evidence>
<dbReference type="HOGENOM" id="CLU_002351_2_0_1"/>
<evidence type="ECO:0000256" key="1">
    <source>
        <dbReference type="ARBA" id="ARBA00022553"/>
    </source>
</evidence>
<name>J7RB70_HUIN7</name>
<protein>
    <submittedName>
        <fullName evidence="3">Uncharacterized protein</fullName>
    </submittedName>
</protein>
<feature type="region of interest" description="Disordered" evidence="2">
    <location>
        <begin position="201"/>
        <end position="258"/>
    </location>
</feature>
<feature type="compositionally biased region" description="Low complexity" evidence="2">
    <location>
        <begin position="222"/>
        <end position="246"/>
    </location>
</feature>
<dbReference type="PANTHER" id="PTHR10788:SF15">
    <property type="entry name" value="TREHALOSE SYNTHASE COMPLEX REGULATORY SUBUNIT TPS3-RELATED"/>
    <property type="match status" value="1"/>
</dbReference>
<dbReference type="InterPro" id="IPR001830">
    <property type="entry name" value="Glyco_trans_20"/>
</dbReference>
<dbReference type="RefSeq" id="XP_022466370.1">
    <property type="nucleotide sequence ID" value="XM_022610034.1"/>
</dbReference>
<evidence type="ECO:0000256" key="2">
    <source>
        <dbReference type="SAM" id="MobiDB-lite"/>
    </source>
</evidence>
<evidence type="ECO:0000313" key="4">
    <source>
        <dbReference type="Proteomes" id="UP000006310"/>
    </source>
</evidence>
<dbReference type="CDD" id="cd03788">
    <property type="entry name" value="GT20_TPS"/>
    <property type="match status" value="1"/>
</dbReference>
<keyword evidence="4" id="KW-1185">Reference proteome</keyword>
<dbReference type="FunFam" id="3.40.50.2000:FF:000099">
    <property type="entry name" value="Alpha,alpha-trehalose phosphate synthase subunit, putative"/>
    <property type="match status" value="1"/>
</dbReference>
<gene>
    <name evidence="3" type="primary">KNAG0J00420</name>
    <name evidence="3" type="ordered locus">KNAG_0J00420</name>
</gene>
<keyword evidence="1" id="KW-0597">Phosphoprotein</keyword>
<feature type="compositionally biased region" description="Low complexity" evidence="2">
    <location>
        <begin position="109"/>
        <end position="129"/>
    </location>
</feature>
<dbReference type="OrthoDB" id="755951at2759"/>
<dbReference type="SUPFAM" id="SSF56784">
    <property type="entry name" value="HAD-like"/>
    <property type="match status" value="1"/>
</dbReference>
<dbReference type="STRING" id="1071383.J7RB70"/>
<dbReference type="GO" id="GO:0005829">
    <property type="term" value="C:cytosol"/>
    <property type="evidence" value="ECO:0007669"/>
    <property type="project" value="TreeGrafter"/>
</dbReference>
<feature type="region of interest" description="Disordered" evidence="2">
    <location>
        <begin position="107"/>
        <end position="137"/>
    </location>
</feature>
<dbReference type="eggNOG" id="KOG1050">
    <property type="taxonomic scope" value="Eukaryota"/>
</dbReference>
<dbReference type="AlphaFoldDB" id="J7RB70"/>
<proteinExistence type="predicted"/>
<dbReference type="InterPro" id="IPR036412">
    <property type="entry name" value="HAD-like_sf"/>
</dbReference>
<dbReference type="EMBL" id="HE978323">
    <property type="protein sequence ID" value="CCK72125.1"/>
    <property type="molecule type" value="Genomic_DNA"/>
</dbReference>
<organism evidence="3 4">
    <name type="scientific">Huiozyma naganishii (strain ATCC MYA-139 / BCRC 22969 / CBS 8797 / KCTC 17520 / NBRC 10181 / NCYC 3082 / Yp74L-3)</name>
    <name type="common">Yeast</name>
    <name type="synonym">Kazachstania naganishii</name>
    <dbReference type="NCBI Taxonomy" id="1071383"/>
    <lineage>
        <taxon>Eukaryota</taxon>
        <taxon>Fungi</taxon>
        <taxon>Dikarya</taxon>
        <taxon>Ascomycota</taxon>
        <taxon>Saccharomycotina</taxon>
        <taxon>Saccharomycetes</taxon>
        <taxon>Saccharomycetales</taxon>
        <taxon>Saccharomycetaceae</taxon>
        <taxon>Huiozyma</taxon>
    </lineage>
</organism>
<dbReference type="GeneID" id="34527880"/>
<dbReference type="PANTHER" id="PTHR10788">
    <property type="entry name" value="TREHALOSE-6-PHOSPHATE SYNTHASE"/>
    <property type="match status" value="1"/>
</dbReference>
<accession>J7RB70</accession>